<evidence type="ECO:0000313" key="2">
    <source>
        <dbReference type="EMBL" id="MBP0493054.1"/>
    </source>
</evidence>
<comment type="caution">
    <text evidence="2">The sequence shown here is derived from an EMBL/GenBank/DDBJ whole genome shotgun (WGS) entry which is preliminary data.</text>
</comment>
<dbReference type="AlphaFoldDB" id="A0A940MTC6"/>
<evidence type="ECO:0000313" key="3">
    <source>
        <dbReference type="Proteomes" id="UP000677537"/>
    </source>
</evidence>
<feature type="region of interest" description="Disordered" evidence="1">
    <location>
        <begin position="1"/>
        <end position="22"/>
    </location>
</feature>
<proteinExistence type="predicted"/>
<sequence>MSGAQGFRPARMPKQTAAAEQRSGDEIAAINAEGEMIVLLQQARAMMRAPEPCDPFPTLASLLSPKPWEAPLHAAAGIPATSQAGIRAKAETVADWLAGQDRRTGPGFSCDRETAVAWSLMRDILGADELAPVPPPRRAWTETDELAAAASMPPPVVLPAVPDIPWMWSNAAHAIAHLPVQGYRLSTAGILEAQRAQEAHNDIRAHNLLMAASAAVHEQMRELDVQYAINTDVRPKEAPLVPGTPEYREHQAMQVRTMRAIVRGNLRELRRVQKEHGLPLPPDDGSVMVQVDEPGFAS</sequence>
<gene>
    <name evidence="2" type="ORF">J5Y10_09730</name>
</gene>
<dbReference type="RefSeq" id="WP_209373089.1">
    <property type="nucleotide sequence ID" value="NZ_JAGIZA010000005.1"/>
</dbReference>
<organism evidence="2 3">
    <name type="scientific">Roseomonas indoligenes</name>
    <dbReference type="NCBI Taxonomy" id="2820811"/>
    <lineage>
        <taxon>Bacteria</taxon>
        <taxon>Pseudomonadati</taxon>
        <taxon>Pseudomonadota</taxon>
        <taxon>Alphaproteobacteria</taxon>
        <taxon>Acetobacterales</taxon>
        <taxon>Roseomonadaceae</taxon>
        <taxon>Roseomonas</taxon>
    </lineage>
</organism>
<protein>
    <submittedName>
        <fullName evidence="2">Uncharacterized protein</fullName>
    </submittedName>
</protein>
<dbReference type="Proteomes" id="UP000677537">
    <property type="component" value="Unassembled WGS sequence"/>
</dbReference>
<dbReference type="EMBL" id="JAGIZA010000005">
    <property type="protein sequence ID" value="MBP0493054.1"/>
    <property type="molecule type" value="Genomic_DNA"/>
</dbReference>
<evidence type="ECO:0000256" key="1">
    <source>
        <dbReference type="SAM" id="MobiDB-lite"/>
    </source>
</evidence>
<reference evidence="2" key="1">
    <citation type="submission" date="2021-03" db="EMBL/GenBank/DDBJ databases">
        <authorList>
            <person name="So Y."/>
        </authorList>
    </citation>
    <scope>NUCLEOTIDE SEQUENCE</scope>
    <source>
        <strain evidence="2">SG15</strain>
    </source>
</reference>
<feature type="region of interest" description="Disordered" evidence="1">
    <location>
        <begin position="275"/>
        <end position="298"/>
    </location>
</feature>
<keyword evidence="3" id="KW-1185">Reference proteome</keyword>
<accession>A0A940MTC6</accession>
<name>A0A940MTC6_9PROT</name>